<protein>
    <submittedName>
        <fullName evidence="1">Uncharacterized protein</fullName>
    </submittedName>
</protein>
<reference evidence="1 2" key="1">
    <citation type="submission" date="2019-07" db="EMBL/GenBank/DDBJ databases">
        <title>Draft genome assembly of a fouling barnacle, Amphibalanus amphitrite (Darwin, 1854): The first reference genome for Thecostraca.</title>
        <authorList>
            <person name="Kim W."/>
        </authorList>
    </citation>
    <scope>NUCLEOTIDE SEQUENCE [LARGE SCALE GENOMIC DNA]</scope>
    <source>
        <strain evidence="1">SNU_AA5</strain>
        <tissue evidence="1">Soma without cirri and trophi</tissue>
    </source>
</reference>
<dbReference type="OrthoDB" id="1735926at2759"/>
<name>A0A6A4WB13_AMPAM</name>
<dbReference type="EMBL" id="VIIS01000843">
    <property type="protein sequence ID" value="KAF0304476.1"/>
    <property type="molecule type" value="Genomic_DNA"/>
</dbReference>
<gene>
    <name evidence="1" type="ORF">FJT64_023704</name>
</gene>
<organism evidence="1 2">
    <name type="scientific">Amphibalanus amphitrite</name>
    <name type="common">Striped barnacle</name>
    <name type="synonym">Balanus amphitrite</name>
    <dbReference type="NCBI Taxonomy" id="1232801"/>
    <lineage>
        <taxon>Eukaryota</taxon>
        <taxon>Metazoa</taxon>
        <taxon>Ecdysozoa</taxon>
        <taxon>Arthropoda</taxon>
        <taxon>Crustacea</taxon>
        <taxon>Multicrustacea</taxon>
        <taxon>Cirripedia</taxon>
        <taxon>Thoracica</taxon>
        <taxon>Thoracicalcarea</taxon>
        <taxon>Balanomorpha</taxon>
        <taxon>Balanoidea</taxon>
        <taxon>Balanidae</taxon>
        <taxon>Amphibalaninae</taxon>
        <taxon>Amphibalanus</taxon>
    </lineage>
</organism>
<evidence type="ECO:0000313" key="1">
    <source>
        <dbReference type="EMBL" id="KAF0304476.1"/>
    </source>
</evidence>
<dbReference type="AlphaFoldDB" id="A0A6A4WB13"/>
<comment type="caution">
    <text evidence="1">The sequence shown here is derived from an EMBL/GenBank/DDBJ whole genome shotgun (WGS) entry which is preliminary data.</text>
</comment>
<evidence type="ECO:0000313" key="2">
    <source>
        <dbReference type="Proteomes" id="UP000440578"/>
    </source>
</evidence>
<proteinExistence type="predicted"/>
<dbReference type="Proteomes" id="UP000440578">
    <property type="component" value="Unassembled WGS sequence"/>
</dbReference>
<accession>A0A6A4WB13</accession>
<sequence>MLKVAIKDFRSEVRAAMDVSHFIKEAQLLLDVDETSVEGVLDRMLSALLDQEPLATIEEAKATLFVKDSGERT</sequence>
<keyword evidence="2" id="KW-1185">Reference proteome</keyword>